<dbReference type="InterPro" id="IPR036291">
    <property type="entry name" value="NAD(P)-bd_dom_sf"/>
</dbReference>
<dbReference type="Pfam" id="PF01370">
    <property type="entry name" value="Epimerase"/>
    <property type="match status" value="1"/>
</dbReference>
<keyword evidence="1" id="KW-0520">NAD</keyword>
<sequence>MKALVTGVAGFVGSNLAKELVGRGDTVVGIDSFTDYYSPELKRLNVSSLEHERFNLVEGDLNLVDLSALLEDVDVVFHQAGQPGVRKSWGNDFSDYIDANIRATQRLLECARESRALKRLVYASSSSVYGDAERYPTTELDRPQPRSPYGVTKLSAEHLCNLYAANFGVPTVSLRYFTVYGPGQRPDMAFTRFTRAAVENTEITLYGSGDQVRDFTYISDVVKANIAAVDNEVAPGSVFNVAGGSNISVNGAIDIISKYSGRPLRIRREPVVNGDVFRTGGDITKIREALGWEPVVPIEEGLRLHLEWAKAMADVG</sequence>
<reference evidence="3 4" key="1">
    <citation type="submission" date="2018-06" db="EMBL/GenBank/DDBJ databases">
        <authorList>
            <consortium name="Pathogen Informatics"/>
            <person name="Doyle S."/>
        </authorList>
    </citation>
    <scope>NUCLEOTIDE SEQUENCE [LARGE SCALE GENOMIC DNA]</scope>
    <source>
        <strain evidence="3 4">NCTC13296</strain>
    </source>
</reference>
<dbReference type="Proteomes" id="UP000254569">
    <property type="component" value="Unassembled WGS sequence"/>
</dbReference>
<keyword evidence="4" id="KW-1185">Reference proteome</keyword>
<dbReference type="GO" id="GO:0008460">
    <property type="term" value="F:dTDP-glucose 4,6-dehydratase activity"/>
    <property type="evidence" value="ECO:0007669"/>
    <property type="project" value="UniProtKB-EC"/>
</dbReference>
<dbReference type="Gene3D" id="3.40.50.720">
    <property type="entry name" value="NAD(P)-binding Rossmann-like Domain"/>
    <property type="match status" value="1"/>
</dbReference>
<keyword evidence="3" id="KW-0456">Lyase</keyword>
<proteinExistence type="predicted"/>
<evidence type="ECO:0000313" key="4">
    <source>
        <dbReference type="Proteomes" id="UP000254569"/>
    </source>
</evidence>
<protein>
    <submittedName>
        <fullName evidence="3">Putative nucleotide-sugar epimerase</fullName>
        <ecNumber evidence="3">4.2.1.46</ecNumber>
        <ecNumber evidence="3">5.1.3.-</ecNumber>
    </submittedName>
</protein>
<evidence type="ECO:0000259" key="2">
    <source>
        <dbReference type="Pfam" id="PF01370"/>
    </source>
</evidence>
<dbReference type="OrthoDB" id="9801785at2"/>
<dbReference type="InterPro" id="IPR001509">
    <property type="entry name" value="Epimerase_deHydtase"/>
</dbReference>
<name>A0A379LZB2_9NOCA</name>
<feature type="domain" description="NAD-dependent epimerase/dehydratase" evidence="2">
    <location>
        <begin position="3"/>
        <end position="242"/>
    </location>
</feature>
<dbReference type="PANTHER" id="PTHR43574">
    <property type="entry name" value="EPIMERASE-RELATED"/>
    <property type="match status" value="1"/>
</dbReference>
<dbReference type="Gene3D" id="3.90.25.10">
    <property type="entry name" value="UDP-galactose 4-epimerase, domain 1"/>
    <property type="match status" value="1"/>
</dbReference>
<dbReference type="AlphaFoldDB" id="A0A379LZB2"/>
<dbReference type="SUPFAM" id="SSF51735">
    <property type="entry name" value="NAD(P)-binding Rossmann-fold domains"/>
    <property type="match status" value="1"/>
</dbReference>
<keyword evidence="3" id="KW-0413">Isomerase</keyword>
<dbReference type="GO" id="GO:0016853">
    <property type="term" value="F:isomerase activity"/>
    <property type="evidence" value="ECO:0007669"/>
    <property type="project" value="UniProtKB-KW"/>
</dbReference>
<dbReference type="RefSeq" id="WP_064064734.1">
    <property type="nucleotide sequence ID" value="NZ_LPZN01000046.1"/>
</dbReference>
<accession>A0A379LZB2</accession>
<dbReference type="EC" id="4.2.1.46" evidence="3"/>
<gene>
    <name evidence="3" type="primary">rfbB</name>
    <name evidence="3" type="ORF">NCTC13296_02253</name>
</gene>
<dbReference type="PRINTS" id="PR01713">
    <property type="entry name" value="NUCEPIMERASE"/>
</dbReference>
<evidence type="ECO:0000313" key="3">
    <source>
        <dbReference type="EMBL" id="SUE15391.1"/>
    </source>
</evidence>
<dbReference type="EMBL" id="UGVI01000001">
    <property type="protein sequence ID" value="SUE15391.1"/>
    <property type="molecule type" value="Genomic_DNA"/>
</dbReference>
<organism evidence="3 4">
    <name type="scientific">Rhodococcus gordoniae</name>
    <dbReference type="NCBI Taxonomy" id="223392"/>
    <lineage>
        <taxon>Bacteria</taxon>
        <taxon>Bacillati</taxon>
        <taxon>Actinomycetota</taxon>
        <taxon>Actinomycetes</taxon>
        <taxon>Mycobacteriales</taxon>
        <taxon>Nocardiaceae</taxon>
        <taxon>Rhodococcus</taxon>
    </lineage>
</organism>
<evidence type="ECO:0000256" key="1">
    <source>
        <dbReference type="ARBA" id="ARBA00023027"/>
    </source>
</evidence>
<dbReference type="EC" id="5.1.3.-" evidence="3"/>